<sequence>MIDMTDDIRKNVNKNVISTLVYLDSAKALNPINFSNMICKLRDIFKFFSTANKHIFCYHTGTYQFDYGYYLVKYKYLLGSSSHSSYLYYYEKIKNNQTYLSNVDIGKGLLSKLILSMYVRKYSSKSEQHLKSFHDKPDPHLIKYDYIGPPDKKSNLRPYVRCIPKQESFLDMQLREKRIEVEEWNQSFWSNHNKRFYEEKQDFIRLHNLSGIQDISADKMSEFYKSFLDKNKKVHILYNIS</sequence>
<keyword evidence="5" id="KW-0496">Mitochondrion</keyword>
<organism evidence="7 8">
    <name type="scientific">Lucilia cuprina</name>
    <name type="common">Green bottle fly</name>
    <name type="synonym">Australian sheep blowfly</name>
    <dbReference type="NCBI Taxonomy" id="7375"/>
    <lineage>
        <taxon>Eukaryota</taxon>
        <taxon>Metazoa</taxon>
        <taxon>Ecdysozoa</taxon>
        <taxon>Arthropoda</taxon>
        <taxon>Hexapoda</taxon>
        <taxon>Insecta</taxon>
        <taxon>Pterygota</taxon>
        <taxon>Neoptera</taxon>
        <taxon>Endopterygota</taxon>
        <taxon>Diptera</taxon>
        <taxon>Brachycera</taxon>
        <taxon>Muscomorpha</taxon>
        <taxon>Oestroidea</taxon>
        <taxon>Calliphoridae</taxon>
        <taxon>Luciliinae</taxon>
        <taxon>Lucilia</taxon>
    </lineage>
</organism>
<accession>A0A0L0BKW1</accession>
<dbReference type="OrthoDB" id="6246201at2759"/>
<dbReference type="STRING" id="7375.A0A0L0BKW1"/>
<keyword evidence="6" id="KW-0472">Membrane</keyword>
<protein>
    <submittedName>
        <fullName evidence="7">APOPT family protein</fullName>
    </submittedName>
</protein>
<comment type="caution">
    <text evidence="7">The sequence shown here is derived from an EMBL/GenBank/DDBJ whole genome shotgun (WGS) entry which is preliminary data.</text>
</comment>
<evidence type="ECO:0000256" key="5">
    <source>
        <dbReference type="ARBA" id="ARBA00023128"/>
    </source>
</evidence>
<comment type="subcellular location">
    <subcellularLocation>
        <location evidence="1">Mitochondrion inner membrane</location>
        <topology evidence="1">Peripheral membrane protein</topology>
        <orientation evidence="1">Matrix side</orientation>
    </subcellularLocation>
</comment>
<dbReference type="GO" id="GO:0005743">
    <property type="term" value="C:mitochondrial inner membrane"/>
    <property type="evidence" value="ECO:0007669"/>
    <property type="project" value="UniProtKB-SubCell"/>
</dbReference>
<dbReference type="PANTHER" id="PTHR31107:SF2">
    <property type="entry name" value="CYTOCHROME C OXIDASE ASSEMBLY FACTOR 8"/>
    <property type="match status" value="1"/>
</dbReference>
<dbReference type="AlphaFoldDB" id="A0A0L0BKW1"/>
<dbReference type="Proteomes" id="UP000037069">
    <property type="component" value="Unassembled WGS sequence"/>
</dbReference>
<evidence type="ECO:0000256" key="3">
    <source>
        <dbReference type="ARBA" id="ARBA00022792"/>
    </source>
</evidence>
<comment type="similarity">
    <text evidence="2">Belongs to the COA8 family.</text>
</comment>
<name>A0A0L0BKW1_LUCCU</name>
<evidence type="ECO:0000313" key="8">
    <source>
        <dbReference type="Proteomes" id="UP000037069"/>
    </source>
</evidence>
<keyword evidence="8" id="KW-1185">Reference proteome</keyword>
<evidence type="ECO:0000256" key="4">
    <source>
        <dbReference type="ARBA" id="ARBA00022946"/>
    </source>
</evidence>
<keyword evidence="4" id="KW-0809">Transit peptide</keyword>
<dbReference type="PANTHER" id="PTHR31107">
    <property type="entry name" value="APOPTOGENIC PROTEIN 1, MITOCHONDRIAL"/>
    <property type="match status" value="1"/>
</dbReference>
<reference evidence="7 8" key="1">
    <citation type="journal article" date="2015" name="Nat. Commun.">
        <title>Lucilia cuprina genome unlocks parasitic fly biology to underpin future interventions.</title>
        <authorList>
            <person name="Anstead C.A."/>
            <person name="Korhonen P.K."/>
            <person name="Young N.D."/>
            <person name="Hall R.S."/>
            <person name="Jex A.R."/>
            <person name="Murali S.C."/>
            <person name="Hughes D.S."/>
            <person name="Lee S.F."/>
            <person name="Perry T."/>
            <person name="Stroehlein A.J."/>
            <person name="Ansell B.R."/>
            <person name="Breugelmans B."/>
            <person name="Hofmann A."/>
            <person name="Qu J."/>
            <person name="Dugan S."/>
            <person name="Lee S.L."/>
            <person name="Chao H."/>
            <person name="Dinh H."/>
            <person name="Han Y."/>
            <person name="Doddapaneni H.V."/>
            <person name="Worley K.C."/>
            <person name="Muzny D.M."/>
            <person name="Ioannidis P."/>
            <person name="Waterhouse R.M."/>
            <person name="Zdobnov E.M."/>
            <person name="James P.J."/>
            <person name="Bagnall N.H."/>
            <person name="Kotze A.C."/>
            <person name="Gibbs R.A."/>
            <person name="Richards S."/>
            <person name="Batterham P."/>
            <person name="Gasser R.B."/>
        </authorList>
    </citation>
    <scope>NUCLEOTIDE SEQUENCE [LARGE SCALE GENOMIC DNA]</scope>
    <source>
        <strain evidence="7 8">LS</strain>
        <tissue evidence="7">Full body</tissue>
    </source>
</reference>
<evidence type="ECO:0000256" key="1">
    <source>
        <dbReference type="ARBA" id="ARBA00004443"/>
    </source>
</evidence>
<evidence type="ECO:0000256" key="6">
    <source>
        <dbReference type="ARBA" id="ARBA00023136"/>
    </source>
</evidence>
<dbReference type="EMBL" id="JRES01001713">
    <property type="protein sequence ID" value="KNC20558.1"/>
    <property type="molecule type" value="Genomic_DNA"/>
</dbReference>
<proteinExistence type="inferred from homology"/>
<dbReference type="Pfam" id="PF10231">
    <property type="entry name" value="COA8"/>
    <property type="match status" value="1"/>
</dbReference>
<evidence type="ECO:0000313" key="7">
    <source>
        <dbReference type="EMBL" id="KNC20558.1"/>
    </source>
</evidence>
<gene>
    <name evidence="7" type="ORF">FF38_01894</name>
</gene>
<dbReference type="InterPro" id="IPR018796">
    <property type="entry name" value="COA8"/>
</dbReference>
<feature type="non-terminal residue" evidence="7">
    <location>
        <position position="241"/>
    </location>
</feature>
<keyword evidence="3" id="KW-0999">Mitochondrion inner membrane</keyword>
<evidence type="ECO:0000256" key="2">
    <source>
        <dbReference type="ARBA" id="ARBA00005453"/>
    </source>
</evidence>
<dbReference type="GO" id="GO:0097193">
    <property type="term" value="P:intrinsic apoptotic signaling pathway"/>
    <property type="evidence" value="ECO:0007669"/>
    <property type="project" value="InterPro"/>
</dbReference>